<evidence type="ECO:0000256" key="4">
    <source>
        <dbReference type="ARBA" id="ARBA00022827"/>
    </source>
</evidence>
<dbReference type="PROSITE" id="PS00073">
    <property type="entry name" value="ACYL_COA_DH_2"/>
    <property type="match status" value="1"/>
</dbReference>
<dbReference type="FunFam" id="1.10.540.10:FF:000026">
    <property type="entry name" value="Acyl-CoA dehydrogenase medium chain"/>
    <property type="match status" value="1"/>
</dbReference>
<keyword evidence="5 6" id="KW-0560">Oxidoreductase</keyword>
<dbReference type="Gene3D" id="1.10.540.10">
    <property type="entry name" value="Acyl-CoA dehydrogenase/oxidase, N-terminal domain"/>
    <property type="match status" value="1"/>
</dbReference>
<evidence type="ECO:0000256" key="1">
    <source>
        <dbReference type="ARBA" id="ARBA00001974"/>
    </source>
</evidence>
<dbReference type="PIRSF" id="PIRSF016578">
    <property type="entry name" value="HsaA"/>
    <property type="match status" value="1"/>
</dbReference>
<evidence type="ECO:0000313" key="11">
    <source>
        <dbReference type="Proteomes" id="UP000315525"/>
    </source>
</evidence>
<dbReference type="Gene3D" id="2.40.110.10">
    <property type="entry name" value="Butyryl-CoA Dehydrogenase, subunit A, domain 2"/>
    <property type="match status" value="1"/>
</dbReference>
<dbReference type="Pfam" id="PF02770">
    <property type="entry name" value="Acyl-CoA_dh_M"/>
    <property type="match status" value="1"/>
</dbReference>
<dbReference type="AlphaFoldDB" id="A0A523UZ56"/>
<evidence type="ECO:0000256" key="2">
    <source>
        <dbReference type="ARBA" id="ARBA00009347"/>
    </source>
</evidence>
<reference evidence="10 11" key="1">
    <citation type="submission" date="2019-03" db="EMBL/GenBank/DDBJ databases">
        <title>Metabolic potential of uncultured bacteria and archaea associated with petroleum seepage in deep-sea sediments.</title>
        <authorList>
            <person name="Dong X."/>
            <person name="Hubert C."/>
        </authorList>
    </citation>
    <scope>NUCLEOTIDE SEQUENCE [LARGE SCALE GENOMIC DNA]</scope>
    <source>
        <strain evidence="10">E44_bin18</strain>
    </source>
</reference>
<protein>
    <submittedName>
        <fullName evidence="10">Acyl-CoA dehydrogenase</fullName>
    </submittedName>
</protein>
<dbReference type="GO" id="GO:0050660">
    <property type="term" value="F:flavin adenine dinucleotide binding"/>
    <property type="evidence" value="ECO:0007669"/>
    <property type="project" value="InterPro"/>
</dbReference>
<dbReference type="InterPro" id="IPR006091">
    <property type="entry name" value="Acyl-CoA_Oxase/DH_mid-dom"/>
</dbReference>
<evidence type="ECO:0000256" key="5">
    <source>
        <dbReference type="ARBA" id="ARBA00023002"/>
    </source>
</evidence>
<dbReference type="InterPro" id="IPR036250">
    <property type="entry name" value="AcylCo_DH-like_C"/>
</dbReference>
<evidence type="ECO:0000256" key="3">
    <source>
        <dbReference type="ARBA" id="ARBA00022630"/>
    </source>
</evidence>
<dbReference type="Proteomes" id="UP000315525">
    <property type="component" value="Unassembled WGS sequence"/>
</dbReference>
<comment type="cofactor">
    <cofactor evidence="1 6">
        <name>FAD</name>
        <dbReference type="ChEBI" id="CHEBI:57692"/>
    </cofactor>
</comment>
<dbReference type="InterPro" id="IPR006089">
    <property type="entry name" value="Acyl-CoA_DH_CS"/>
</dbReference>
<comment type="similarity">
    <text evidence="2 6">Belongs to the acyl-CoA dehydrogenase family.</text>
</comment>
<proteinExistence type="inferred from homology"/>
<keyword evidence="3 6" id="KW-0285">Flavoprotein</keyword>
<feature type="domain" description="Acyl-CoA dehydrogenase/oxidase N-terminal" evidence="9">
    <location>
        <begin position="6"/>
        <end position="116"/>
    </location>
</feature>
<name>A0A523UZ56_UNCT6</name>
<dbReference type="InterPro" id="IPR046373">
    <property type="entry name" value="Acyl-CoA_Oxase/DH_mid-dom_sf"/>
</dbReference>
<dbReference type="Gene3D" id="1.20.140.10">
    <property type="entry name" value="Butyryl-CoA Dehydrogenase, subunit A, domain 3"/>
    <property type="match status" value="1"/>
</dbReference>
<organism evidence="10 11">
    <name type="scientific">candidate division TA06 bacterium</name>
    <dbReference type="NCBI Taxonomy" id="2250710"/>
    <lineage>
        <taxon>Bacteria</taxon>
        <taxon>Bacteria division TA06</taxon>
    </lineage>
</organism>
<accession>A0A523UZ56</accession>
<comment type="caution">
    <text evidence="10">The sequence shown here is derived from an EMBL/GenBank/DDBJ whole genome shotgun (WGS) entry which is preliminary data.</text>
</comment>
<feature type="domain" description="Acyl-CoA oxidase/dehydrogenase middle" evidence="8">
    <location>
        <begin position="121"/>
        <end position="216"/>
    </location>
</feature>
<evidence type="ECO:0000259" key="9">
    <source>
        <dbReference type="Pfam" id="PF02771"/>
    </source>
</evidence>
<dbReference type="InterPro" id="IPR009075">
    <property type="entry name" value="AcylCo_DH/oxidase_C"/>
</dbReference>
<dbReference type="EMBL" id="SOJN01000007">
    <property type="protein sequence ID" value="TET47814.1"/>
    <property type="molecule type" value="Genomic_DNA"/>
</dbReference>
<feature type="domain" description="Acyl-CoA dehydrogenase/oxidase C-terminal" evidence="7">
    <location>
        <begin position="228"/>
        <end position="377"/>
    </location>
</feature>
<dbReference type="InterPro" id="IPR009100">
    <property type="entry name" value="AcylCoA_DH/oxidase_NM_dom_sf"/>
</dbReference>
<evidence type="ECO:0000259" key="8">
    <source>
        <dbReference type="Pfam" id="PF02770"/>
    </source>
</evidence>
<dbReference type="InterPro" id="IPR013786">
    <property type="entry name" value="AcylCoA_DH/ox_N"/>
</dbReference>
<sequence>MDYFLSDEHKMIRDLARRIAEEKIVPVRAELDEKEIFPHEILKEMAKVDLFRVLVPPKYGGLETGVLGVCLAVEELARGCAGVATTFGVVGLGSIPLIVGGNEEQKGKYLTRVAEGNLITAFSLTEPDAGSDVSALSTNARKDGDHYILNGKKCFITNAPEAELYTVIAITNKDRGTRGMSAFLLEKGTPGFSFGKKEQKMGIRSSCTAELIFEDCKIPKENLLGSEGQGFIIAMKTLDNSRTEIGAIALGIAQAAVDAAAEYASQREQFGQAIINFQAVNFILADMATQVESARSLVYSVARFMDSKPKFFSKESAMSKLFASDTAVKVTIDAVQIMGGYGYMRDYPVEKMMRDAKITQIYEGTNQVQRLVIATNMIRELRSKAG</sequence>
<evidence type="ECO:0000313" key="10">
    <source>
        <dbReference type="EMBL" id="TET47814.1"/>
    </source>
</evidence>
<dbReference type="Pfam" id="PF02771">
    <property type="entry name" value="Acyl-CoA_dh_N"/>
    <property type="match status" value="1"/>
</dbReference>
<dbReference type="SUPFAM" id="SSF56645">
    <property type="entry name" value="Acyl-CoA dehydrogenase NM domain-like"/>
    <property type="match status" value="1"/>
</dbReference>
<dbReference type="Pfam" id="PF00441">
    <property type="entry name" value="Acyl-CoA_dh_1"/>
    <property type="match status" value="1"/>
</dbReference>
<gene>
    <name evidence="10" type="ORF">E3J62_00310</name>
</gene>
<dbReference type="FunFam" id="2.40.110.10:FF:000001">
    <property type="entry name" value="Acyl-CoA dehydrogenase, mitochondrial"/>
    <property type="match status" value="1"/>
</dbReference>
<keyword evidence="4 6" id="KW-0274">FAD</keyword>
<evidence type="ECO:0000256" key="6">
    <source>
        <dbReference type="RuleBase" id="RU362125"/>
    </source>
</evidence>
<dbReference type="InterPro" id="IPR037069">
    <property type="entry name" value="AcylCoA_DH/ox_N_sf"/>
</dbReference>
<dbReference type="PANTHER" id="PTHR43884">
    <property type="entry name" value="ACYL-COA DEHYDROGENASE"/>
    <property type="match status" value="1"/>
</dbReference>
<dbReference type="FunFam" id="1.20.140.10:FF:000004">
    <property type="entry name" value="Acyl-CoA dehydrogenase FadE25"/>
    <property type="match status" value="1"/>
</dbReference>
<evidence type="ECO:0000259" key="7">
    <source>
        <dbReference type="Pfam" id="PF00441"/>
    </source>
</evidence>
<dbReference type="GO" id="GO:0003995">
    <property type="term" value="F:acyl-CoA dehydrogenase activity"/>
    <property type="evidence" value="ECO:0007669"/>
    <property type="project" value="InterPro"/>
</dbReference>
<dbReference type="PANTHER" id="PTHR43884:SF12">
    <property type="entry name" value="ISOVALERYL-COA DEHYDROGENASE, MITOCHONDRIAL-RELATED"/>
    <property type="match status" value="1"/>
</dbReference>
<dbReference type="SUPFAM" id="SSF47203">
    <property type="entry name" value="Acyl-CoA dehydrogenase C-terminal domain-like"/>
    <property type="match status" value="1"/>
</dbReference>